<proteinExistence type="predicted"/>
<accession>A0A2N0NKA1</accession>
<keyword evidence="1" id="KW-0472">Membrane</keyword>
<keyword evidence="1" id="KW-1133">Transmembrane helix</keyword>
<reference evidence="2 3" key="1">
    <citation type="submission" date="2016-04" db="EMBL/GenBank/DDBJ databases">
        <title>Genome analyses suggest a sexual origin of heterokaryosis in a supposedly ancient asexual fungus.</title>
        <authorList>
            <person name="Ropars J."/>
            <person name="Sedzielewska K."/>
            <person name="Noel J."/>
            <person name="Charron P."/>
            <person name="Farinelli L."/>
            <person name="Marton T."/>
            <person name="Kruger M."/>
            <person name="Pelin A."/>
            <person name="Brachmann A."/>
            <person name="Corradi N."/>
        </authorList>
    </citation>
    <scope>NUCLEOTIDE SEQUENCE [LARGE SCALE GENOMIC DNA]</scope>
    <source>
        <strain evidence="2 3">A5</strain>
    </source>
</reference>
<dbReference type="AlphaFoldDB" id="A0A2N0NKA1"/>
<dbReference type="EMBL" id="LLXJ01005286">
    <property type="protein sequence ID" value="PKB94990.1"/>
    <property type="molecule type" value="Genomic_DNA"/>
</dbReference>
<protein>
    <submittedName>
        <fullName evidence="2">Uncharacterized protein</fullName>
    </submittedName>
</protein>
<gene>
    <name evidence="2" type="ORF">RhiirA5_171756</name>
</gene>
<comment type="caution">
    <text evidence="2">The sequence shown here is derived from an EMBL/GenBank/DDBJ whole genome shotgun (WGS) entry which is preliminary data.</text>
</comment>
<sequence length="53" mass="6209">MISKIPHTHPKSHTQIMIAKKISIFKCYFINIILACLEILHVKIICKSTFRKK</sequence>
<evidence type="ECO:0000256" key="1">
    <source>
        <dbReference type="SAM" id="Phobius"/>
    </source>
</evidence>
<feature type="transmembrane region" description="Helical" evidence="1">
    <location>
        <begin position="28"/>
        <end position="46"/>
    </location>
</feature>
<dbReference type="Proteomes" id="UP000232722">
    <property type="component" value="Unassembled WGS sequence"/>
</dbReference>
<organism evidence="2 3">
    <name type="scientific">Rhizophagus irregularis</name>
    <dbReference type="NCBI Taxonomy" id="588596"/>
    <lineage>
        <taxon>Eukaryota</taxon>
        <taxon>Fungi</taxon>
        <taxon>Fungi incertae sedis</taxon>
        <taxon>Mucoromycota</taxon>
        <taxon>Glomeromycotina</taxon>
        <taxon>Glomeromycetes</taxon>
        <taxon>Glomerales</taxon>
        <taxon>Glomeraceae</taxon>
        <taxon>Rhizophagus</taxon>
    </lineage>
</organism>
<evidence type="ECO:0000313" key="3">
    <source>
        <dbReference type="Proteomes" id="UP000232722"/>
    </source>
</evidence>
<evidence type="ECO:0000313" key="2">
    <source>
        <dbReference type="EMBL" id="PKB94990.1"/>
    </source>
</evidence>
<name>A0A2N0NKA1_9GLOM</name>
<reference evidence="2 3" key="2">
    <citation type="submission" date="2017-09" db="EMBL/GenBank/DDBJ databases">
        <title>Extensive intraspecific genome diversity in a model arbuscular mycorrhizal fungus.</title>
        <authorList>
            <person name="Chen E.C."/>
            <person name="Morin E."/>
            <person name="Beaudet D."/>
            <person name="Noel J."/>
            <person name="Ndikumana S."/>
            <person name="Charron P."/>
            <person name="St-Onge C."/>
            <person name="Giorgi J."/>
            <person name="Grigoriev I.V."/>
            <person name="Roux C."/>
            <person name="Martin F.M."/>
            <person name="Corradi N."/>
        </authorList>
    </citation>
    <scope>NUCLEOTIDE SEQUENCE [LARGE SCALE GENOMIC DNA]</scope>
    <source>
        <strain evidence="2 3">A5</strain>
    </source>
</reference>
<keyword evidence="1" id="KW-0812">Transmembrane</keyword>